<protein>
    <submittedName>
        <fullName evidence="2">Uncharacterized protein</fullName>
    </submittedName>
</protein>
<dbReference type="AlphaFoldDB" id="A0A8K0D9M8"/>
<gene>
    <name evidence="2" type="ORF">ILUMI_04069</name>
</gene>
<name>A0A8K0D9M8_IGNLU</name>
<reference evidence="2" key="1">
    <citation type="submission" date="2019-08" db="EMBL/GenBank/DDBJ databases">
        <title>The genome of the North American firefly Photinus pyralis.</title>
        <authorList>
            <consortium name="Photinus pyralis genome working group"/>
            <person name="Fallon T.R."/>
            <person name="Sander Lower S.E."/>
            <person name="Weng J.-K."/>
        </authorList>
    </citation>
    <scope>NUCLEOTIDE SEQUENCE</scope>
    <source>
        <strain evidence="2">TRF0915ILg1</strain>
        <tissue evidence="2">Whole body</tissue>
    </source>
</reference>
<evidence type="ECO:0000313" key="2">
    <source>
        <dbReference type="EMBL" id="KAF2902120.1"/>
    </source>
</evidence>
<dbReference type="OrthoDB" id="10059378at2759"/>
<comment type="caution">
    <text evidence="2">The sequence shown here is derived from an EMBL/GenBank/DDBJ whole genome shotgun (WGS) entry which is preliminary data.</text>
</comment>
<evidence type="ECO:0000313" key="3">
    <source>
        <dbReference type="Proteomes" id="UP000801492"/>
    </source>
</evidence>
<feature type="region of interest" description="Disordered" evidence="1">
    <location>
        <begin position="71"/>
        <end position="90"/>
    </location>
</feature>
<dbReference type="Proteomes" id="UP000801492">
    <property type="component" value="Unassembled WGS sequence"/>
</dbReference>
<accession>A0A8K0D9M8</accession>
<keyword evidence="3" id="KW-1185">Reference proteome</keyword>
<organism evidence="2 3">
    <name type="scientific">Ignelater luminosus</name>
    <name type="common">Cucubano</name>
    <name type="synonym">Pyrophorus luminosus</name>
    <dbReference type="NCBI Taxonomy" id="2038154"/>
    <lineage>
        <taxon>Eukaryota</taxon>
        <taxon>Metazoa</taxon>
        <taxon>Ecdysozoa</taxon>
        <taxon>Arthropoda</taxon>
        <taxon>Hexapoda</taxon>
        <taxon>Insecta</taxon>
        <taxon>Pterygota</taxon>
        <taxon>Neoptera</taxon>
        <taxon>Endopterygota</taxon>
        <taxon>Coleoptera</taxon>
        <taxon>Polyphaga</taxon>
        <taxon>Elateriformia</taxon>
        <taxon>Elateroidea</taxon>
        <taxon>Elateridae</taxon>
        <taxon>Agrypninae</taxon>
        <taxon>Pyrophorini</taxon>
        <taxon>Ignelater</taxon>
    </lineage>
</organism>
<dbReference type="EMBL" id="VTPC01001391">
    <property type="protein sequence ID" value="KAF2902120.1"/>
    <property type="molecule type" value="Genomic_DNA"/>
</dbReference>
<evidence type="ECO:0000256" key="1">
    <source>
        <dbReference type="SAM" id="MobiDB-lite"/>
    </source>
</evidence>
<proteinExistence type="predicted"/>
<sequence>MFSRHTLLTSSSLRERLYYVFDGYEESSLNIHNAERQRCYRKQSPSSIFDGNTPLTTKQNPFLGNERNVSSGVFTSGKNGRKLDDHPASSRRRRQFNRQYCYFIYHNPSVIIVGEDVDVMVLMVALTPKDKNIYLLKPGKGKNNNVIYSSATEQKRYSSIKNHLLFLHAASGCDTTSSFMNKGNKTFFKLLKNNPSV</sequence>